<dbReference type="Gene3D" id="1.10.150.870">
    <property type="match status" value="1"/>
</dbReference>
<reference evidence="2 3" key="1">
    <citation type="submission" date="2018-06" db="EMBL/GenBank/DDBJ databases">
        <authorList>
            <consortium name="Pathogen Informatics"/>
            <person name="Doyle S."/>
        </authorList>
    </citation>
    <scope>NUCLEOTIDE SEQUENCE [LARGE SCALE GENOMIC DNA]</scope>
    <source>
        <strain evidence="2 3">NCTC6133</strain>
    </source>
</reference>
<dbReference type="AlphaFoldDB" id="A0A380DQ04"/>
<keyword evidence="2" id="KW-0548">Nucleotidyltransferase</keyword>
<sequence length="98" mass="10978">MNEMAHRGYRMQPISLEKSQAFEFIIEGDTLIPPFISVPGLGENVAKRIVEARDDGPFLSKEDLNKKAGLSQKIIEYLDELGSLPNLPDKAQLSIFDM</sequence>
<dbReference type="Proteomes" id="UP000255091">
    <property type="component" value="Unassembled WGS sequence"/>
</dbReference>
<dbReference type="Pfam" id="PF14579">
    <property type="entry name" value="HHH_6"/>
    <property type="match status" value="1"/>
</dbReference>
<proteinExistence type="predicted"/>
<dbReference type="EC" id="2.7.7.7" evidence="2"/>
<name>A0A380DQ04_STAAU</name>
<dbReference type="GO" id="GO:0003887">
    <property type="term" value="F:DNA-directed DNA polymerase activity"/>
    <property type="evidence" value="ECO:0007669"/>
    <property type="project" value="UniProtKB-EC"/>
</dbReference>
<protein>
    <submittedName>
        <fullName evidence="2">DNA polymerase III subunit alpha</fullName>
        <ecNumber evidence="2">2.7.7.7</ecNumber>
    </submittedName>
</protein>
<evidence type="ECO:0000259" key="1">
    <source>
        <dbReference type="Pfam" id="PF14579"/>
    </source>
</evidence>
<dbReference type="GO" id="GO:0006260">
    <property type="term" value="P:DNA replication"/>
    <property type="evidence" value="ECO:0007669"/>
    <property type="project" value="InterPro"/>
</dbReference>
<accession>A0A380DQ04</accession>
<evidence type="ECO:0000313" key="3">
    <source>
        <dbReference type="Proteomes" id="UP000255091"/>
    </source>
</evidence>
<dbReference type="PANTHER" id="PTHR32294">
    <property type="entry name" value="DNA POLYMERASE III SUBUNIT ALPHA"/>
    <property type="match status" value="1"/>
</dbReference>
<dbReference type="InterPro" id="IPR029460">
    <property type="entry name" value="DNAPol_HHH"/>
</dbReference>
<dbReference type="SUPFAM" id="SSF81585">
    <property type="entry name" value="PsbU/PolX domain-like"/>
    <property type="match status" value="1"/>
</dbReference>
<dbReference type="EMBL" id="UHAP01000001">
    <property type="protein sequence ID" value="SUK43162.1"/>
    <property type="molecule type" value="Genomic_DNA"/>
</dbReference>
<keyword evidence="2" id="KW-0808">Transferase</keyword>
<dbReference type="GO" id="GO:0008408">
    <property type="term" value="F:3'-5' exonuclease activity"/>
    <property type="evidence" value="ECO:0007669"/>
    <property type="project" value="InterPro"/>
</dbReference>
<feature type="domain" description="DNA polymerase helix-hairpin-helix motif" evidence="1">
    <location>
        <begin position="9"/>
        <end position="87"/>
    </location>
</feature>
<dbReference type="PANTHER" id="PTHR32294:SF5">
    <property type="entry name" value="DNA POLYMERASE III POLC-TYPE"/>
    <property type="match status" value="1"/>
</dbReference>
<gene>
    <name evidence="2" type="primary">polC_2</name>
    <name evidence="2" type="ORF">NCTC6133_01542</name>
</gene>
<dbReference type="InterPro" id="IPR004805">
    <property type="entry name" value="DnaE2/DnaE/PolC"/>
</dbReference>
<evidence type="ECO:0000313" key="2">
    <source>
        <dbReference type="EMBL" id="SUK43162.1"/>
    </source>
</evidence>
<organism evidence="2 3">
    <name type="scientific">Staphylococcus aureus</name>
    <dbReference type="NCBI Taxonomy" id="1280"/>
    <lineage>
        <taxon>Bacteria</taxon>
        <taxon>Bacillati</taxon>
        <taxon>Bacillota</taxon>
        <taxon>Bacilli</taxon>
        <taxon>Bacillales</taxon>
        <taxon>Staphylococcaceae</taxon>
        <taxon>Staphylococcus</taxon>
    </lineage>
</organism>